<feature type="domain" description="Solute-binding protein family 5" evidence="5">
    <location>
        <begin position="108"/>
        <end position="458"/>
    </location>
</feature>
<dbReference type="InterPro" id="IPR039424">
    <property type="entry name" value="SBP_5"/>
</dbReference>
<proteinExistence type="inferred from homology"/>
<dbReference type="Proteomes" id="UP001429564">
    <property type="component" value="Unassembled WGS sequence"/>
</dbReference>
<dbReference type="CDD" id="cd08503">
    <property type="entry name" value="PBP2_NikA_DppA_OppA_like_17"/>
    <property type="match status" value="1"/>
</dbReference>
<comment type="subcellular location">
    <subcellularLocation>
        <location evidence="1">Periplasm</location>
    </subcellularLocation>
</comment>
<protein>
    <submittedName>
        <fullName evidence="6">Diguanylate cyclase</fullName>
    </submittedName>
</protein>
<dbReference type="PANTHER" id="PTHR30290:SF10">
    <property type="entry name" value="PERIPLASMIC OLIGOPEPTIDE-BINDING PROTEIN-RELATED"/>
    <property type="match status" value="1"/>
</dbReference>
<dbReference type="RefSeq" id="WP_167685587.1">
    <property type="nucleotide sequence ID" value="NZ_QHLQ01000024.1"/>
</dbReference>
<comment type="caution">
    <text evidence="6">The sequence shown here is derived from an EMBL/GenBank/DDBJ whole genome shotgun (WGS) entry which is preliminary data.</text>
</comment>
<dbReference type="EMBL" id="QHLQ01000024">
    <property type="protein sequence ID" value="NIZ62977.1"/>
    <property type="molecule type" value="Genomic_DNA"/>
</dbReference>
<dbReference type="InterPro" id="IPR000914">
    <property type="entry name" value="SBP_5_dom"/>
</dbReference>
<gene>
    <name evidence="6" type="ORF">DL239_18585</name>
</gene>
<dbReference type="Gene3D" id="3.40.190.10">
    <property type="entry name" value="Periplasmic binding protein-like II"/>
    <property type="match status" value="1"/>
</dbReference>
<dbReference type="PROSITE" id="PS51318">
    <property type="entry name" value="TAT"/>
    <property type="match status" value="1"/>
</dbReference>
<keyword evidence="3" id="KW-0813">Transport</keyword>
<dbReference type="SUPFAM" id="SSF53850">
    <property type="entry name" value="Periplasmic binding protein-like II"/>
    <property type="match status" value="1"/>
</dbReference>
<evidence type="ECO:0000313" key="6">
    <source>
        <dbReference type="EMBL" id="NIZ62977.1"/>
    </source>
</evidence>
<sequence>MSNKINNVDSIHWAAEMHAQEVFDGKLDRREFLTRATALGVTSAAAYGLIGLNAPARAMGTPKMGGTLRIQMEVHGMSEPRLYQWSEMGNMTRGWLEHLIHYNNDGSFSPVLAESWETSDDAKTITINLRKGVTWNNGDPFTADDVVHNFNLWCDGNVEGNSMATRMGPLVDPDTKKAIEGSIVAKDSHTVVLNLPYPDITILAGIADYPAAITHPSLDGGNPIDNPIGTGPYLPESYDVGEKAVMVRNENHKWWNEGNGAYLDRIEFIDYGTDPATIMAAVEAEEVDMTYESVGDFIDILDGLDMVRAEASTAATIVVRPNQSTEVDGQKPYSDVRVRRALAMAVDNEVVLELGYAGRGKAAENHHVSPIHPEYAELPPQKVDPAGAMALMKEAGMADFEHEIISLDDGFEKDTSDAVAAQLRDAGFNVTRKVLPGSTFWNDWAKFPFSSTTWNQRPFGVQVLALAYKSGVPWNETGFSNEEFDNTLVEASAIADADQRRVLMKRLEEIMQSEGVIIQPYWRSVYNHARPGLVNAGVHAQFEIKYQNIGWEA</sequence>
<dbReference type="PANTHER" id="PTHR30290">
    <property type="entry name" value="PERIPLASMIC BINDING COMPONENT OF ABC TRANSPORTER"/>
    <property type="match status" value="1"/>
</dbReference>
<accession>A0ABX0WBI4</accession>
<dbReference type="Gene3D" id="3.10.105.10">
    <property type="entry name" value="Dipeptide-binding Protein, Domain 3"/>
    <property type="match status" value="1"/>
</dbReference>
<evidence type="ECO:0000256" key="4">
    <source>
        <dbReference type="ARBA" id="ARBA00022729"/>
    </source>
</evidence>
<dbReference type="PIRSF" id="PIRSF002741">
    <property type="entry name" value="MppA"/>
    <property type="match status" value="1"/>
</dbReference>
<name>A0ABX0WBI4_9RHOB</name>
<dbReference type="InterPro" id="IPR030678">
    <property type="entry name" value="Peptide/Ni-bd"/>
</dbReference>
<evidence type="ECO:0000256" key="2">
    <source>
        <dbReference type="ARBA" id="ARBA00005695"/>
    </source>
</evidence>
<dbReference type="Pfam" id="PF00496">
    <property type="entry name" value="SBP_bac_5"/>
    <property type="match status" value="1"/>
</dbReference>
<evidence type="ECO:0000256" key="1">
    <source>
        <dbReference type="ARBA" id="ARBA00004418"/>
    </source>
</evidence>
<dbReference type="InterPro" id="IPR006311">
    <property type="entry name" value="TAT_signal"/>
</dbReference>
<evidence type="ECO:0000256" key="3">
    <source>
        <dbReference type="ARBA" id="ARBA00022448"/>
    </source>
</evidence>
<evidence type="ECO:0000313" key="7">
    <source>
        <dbReference type="Proteomes" id="UP001429564"/>
    </source>
</evidence>
<comment type="similarity">
    <text evidence="2">Belongs to the bacterial solute-binding protein 5 family.</text>
</comment>
<organism evidence="6 7">
    <name type="scientific">Parasedimentitalea denitrificans</name>
    <dbReference type="NCBI Taxonomy" id="2211118"/>
    <lineage>
        <taxon>Bacteria</taxon>
        <taxon>Pseudomonadati</taxon>
        <taxon>Pseudomonadota</taxon>
        <taxon>Alphaproteobacteria</taxon>
        <taxon>Rhodobacterales</taxon>
        <taxon>Paracoccaceae</taxon>
        <taxon>Parasedimentitalea</taxon>
    </lineage>
</organism>
<reference evidence="6 7" key="1">
    <citation type="submission" date="2018-05" db="EMBL/GenBank/DDBJ databases">
        <authorList>
            <person name="Zhang Y.-J."/>
        </authorList>
    </citation>
    <scope>NUCLEOTIDE SEQUENCE [LARGE SCALE GENOMIC DNA]</scope>
    <source>
        <strain evidence="6 7">CY04</strain>
    </source>
</reference>
<keyword evidence="4" id="KW-0732">Signal</keyword>
<evidence type="ECO:0000259" key="5">
    <source>
        <dbReference type="Pfam" id="PF00496"/>
    </source>
</evidence>
<keyword evidence="7" id="KW-1185">Reference proteome</keyword>